<feature type="domain" description="Response regulatory" evidence="2">
    <location>
        <begin position="4"/>
        <end position="132"/>
    </location>
</feature>
<dbReference type="EMBL" id="JBHTJP010000032">
    <property type="protein sequence ID" value="MFD0975867.1"/>
    <property type="molecule type" value="Genomic_DNA"/>
</dbReference>
<dbReference type="Pfam" id="PF00072">
    <property type="entry name" value="Response_reg"/>
    <property type="match status" value="1"/>
</dbReference>
<reference evidence="4" key="1">
    <citation type="journal article" date="2019" name="Int. J. Syst. Evol. Microbiol.">
        <title>The Global Catalogue of Microorganisms (GCM) 10K type strain sequencing project: providing services to taxonomists for standard genome sequencing and annotation.</title>
        <authorList>
            <consortium name="The Broad Institute Genomics Platform"/>
            <consortium name="The Broad Institute Genome Sequencing Center for Infectious Disease"/>
            <person name="Wu L."/>
            <person name="Ma J."/>
        </authorList>
    </citation>
    <scope>NUCLEOTIDE SEQUENCE [LARGE SCALE GENOMIC DNA]</scope>
    <source>
        <strain evidence="4">CCUG 60898</strain>
    </source>
</reference>
<feature type="modified residue" description="4-aspartylphosphate" evidence="1">
    <location>
        <position position="59"/>
    </location>
</feature>
<evidence type="ECO:0000313" key="4">
    <source>
        <dbReference type="Proteomes" id="UP001597100"/>
    </source>
</evidence>
<dbReference type="InterPro" id="IPR011006">
    <property type="entry name" value="CheY-like_superfamily"/>
</dbReference>
<accession>A0ABW3ICV9</accession>
<dbReference type="GO" id="GO:0003677">
    <property type="term" value="F:DNA binding"/>
    <property type="evidence" value="ECO:0007669"/>
    <property type="project" value="UniProtKB-KW"/>
</dbReference>
<proteinExistence type="predicted"/>
<keyword evidence="1" id="KW-0597">Phosphoprotein</keyword>
<dbReference type="Gene3D" id="3.40.50.2300">
    <property type="match status" value="1"/>
</dbReference>
<name>A0ABW3ICV9_9FLAO</name>
<organism evidence="3 4">
    <name type="scientific">Salinimicrobium gaetbulicola</name>
    <dbReference type="NCBI Taxonomy" id="999702"/>
    <lineage>
        <taxon>Bacteria</taxon>
        <taxon>Pseudomonadati</taxon>
        <taxon>Bacteroidota</taxon>
        <taxon>Flavobacteriia</taxon>
        <taxon>Flavobacteriales</taxon>
        <taxon>Flavobacteriaceae</taxon>
        <taxon>Salinimicrobium</taxon>
    </lineage>
</organism>
<dbReference type="SUPFAM" id="SSF52172">
    <property type="entry name" value="CheY-like"/>
    <property type="match status" value="1"/>
</dbReference>
<evidence type="ECO:0000259" key="2">
    <source>
        <dbReference type="PROSITE" id="PS50110"/>
    </source>
</evidence>
<gene>
    <name evidence="3" type="ORF">ACFQ1G_03590</name>
</gene>
<comment type="caution">
    <text evidence="3">The sequence shown here is derived from an EMBL/GenBank/DDBJ whole genome shotgun (WGS) entry which is preliminary data.</text>
</comment>
<protein>
    <submittedName>
        <fullName evidence="3">DNA-binding response regulator</fullName>
    </submittedName>
</protein>
<evidence type="ECO:0000313" key="3">
    <source>
        <dbReference type="EMBL" id="MFD0975867.1"/>
    </source>
</evidence>
<evidence type="ECO:0000256" key="1">
    <source>
        <dbReference type="PROSITE-ProRule" id="PRU00169"/>
    </source>
</evidence>
<dbReference type="PROSITE" id="PS50110">
    <property type="entry name" value="RESPONSE_REGULATORY"/>
    <property type="match status" value="1"/>
</dbReference>
<dbReference type="RefSeq" id="WP_380736904.1">
    <property type="nucleotide sequence ID" value="NZ_JBHTJP010000032.1"/>
</dbReference>
<sequence length="221" mass="25218">MFKKVLIAEDNDSINFAVRSVMQELDIEKVDHAQYCDSAYLLAKKAILENEPFDLLICDLSFKNDHRNENLKSGKDLIAALKKEDPNLTVLVNSVEDHPQTVKTLWESGNINGYVCKGRNGMKDLKEAIFAVDRGDSFNSLDIENALKQSNMLVLEDFEINLLSYIANGLTQEEIQSKFREKKIFPNSKSTIEKRLKELREEFNARTTPHLIGIVKDLNLI</sequence>
<keyword evidence="4" id="KW-1185">Reference proteome</keyword>
<dbReference type="InterPro" id="IPR001789">
    <property type="entry name" value="Sig_transdc_resp-reg_receiver"/>
</dbReference>
<dbReference type="Proteomes" id="UP001597100">
    <property type="component" value="Unassembled WGS sequence"/>
</dbReference>
<keyword evidence="3" id="KW-0238">DNA-binding</keyword>